<comment type="caution">
    <text evidence="3">The sequence shown here is derived from an EMBL/GenBank/DDBJ whole genome shotgun (WGS) entry which is preliminary data.</text>
</comment>
<dbReference type="InterPro" id="IPR051564">
    <property type="entry name" value="LRR_receptor-like_kinase"/>
</dbReference>
<dbReference type="PANTHER" id="PTHR48055:SF57">
    <property type="entry name" value="PROTEIN KINASE DOMAIN-CONTAINING PROTEIN"/>
    <property type="match status" value="1"/>
</dbReference>
<gene>
    <name evidence="3" type="ORF">B296_00023293</name>
</gene>
<dbReference type="Proteomes" id="UP000287651">
    <property type="component" value="Unassembled WGS sequence"/>
</dbReference>
<dbReference type="GO" id="GO:0016020">
    <property type="term" value="C:membrane"/>
    <property type="evidence" value="ECO:0007669"/>
    <property type="project" value="TreeGrafter"/>
</dbReference>
<evidence type="ECO:0000259" key="2">
    <source>
        <dbReference type="Pfam" id="PF07714"/>
    </source>
</evidence>
<name>A0A427AWQ9_ENSVE</name>
<feature type="compositionally biased region" description="Basic and acidic residues" evidence="1">
    <location>
        <begin position="28"/>
        <end position="43"/>
    </location>
</feature>
<accession>A0A427AWQ9</accession>
<dbReference type="Pfam" id="PF07714">
    <property type="entry name" value="PK_Tyr_Ser-Thr"/>
    <property type="match status" value="1"/>
</dbReference>
<dbReference type="PANTHER" id="PTHR48055">
    <property type="entry name" value="LEUCINE-RICH REPEAT RECEPTOR PROTEIN KINASE EMS1"/>
    <property type="match status" value="1"/>
</dbReference>
<dbReference type="SUPFAM" id="SSF56112">
    <property type="entry name" value="Protein kinase-like (PK-like)"/>
    <property type="match status" value="1"/>
</dbReference>
<sequence length="95" mass="10700">MANKVSVQGDAYSFGILLLEMFTGKRPTDERLKEGETEAEADHTNLSTSELSTRALECITSVLRVGILCSKESPKERMHMEHVIRELHDIRDAIL</sequence>
<feature type="domain" description="Serine-threonine/tyrosine-protein kinase catalytic" evidence="2">
    <location>
        <begin position="3"/>
        <end position="87"/>
    </location>
</feature>
<evidence type="ECO:0000313" key="3">
    <source>
        <dbReference type="EMBL" id="RRT80688.1"/>
    </source>
</evidence>
<dbReference type="AlphaFoldDB" id="A0A427AWQ9"/>
<organism evidence="3 4">
    <name type="scientific">Ensete ventricosum</name>
    <name type="common">Abyssinian banana</name>
    <name type="synonym">Musa ensete</name>
    <dbReference type="NCBI Taxonomy" id="4639"/>
    <lineage>
        <taxon>Eukaryota</taxon>
        <taxon>Viridiplantae</taxon>
        <taxon>Streptophyta</taxon>
        <taxon>Embryophyta</taxon>
        <taxon>Tracheophyta</taxon>
        <taxon>Spermatophyta</taxon>
        <taxon>Magnoliopsida</taxon>
        <taxon>Liliopsida</taxon>
        <taxon>Zingiberales</taxon>
        <taxon>Musaceae</taxon>
        <taxon>Ensete</taxon>
    </lineage>
</organism>
<feature type="region of interest" description="Disordered" evidence="1">
    <location>
        <begin position="28"/>
        <end position="48"/>
    </location>
</feature>
<evidence type="ECO:0000256" key="1">
    <source>
        <dbReference type="SAM" id="MobiDB-lite"/>
    </source>
</evidence>
<protein>
    <recommendedName>
        <fullName evidence="2">Serine-threonine/tyrosine-protein kinase catalytic domain-containing protein</fullName>
    </recommendedName>
</protein>
<evidence type="ECO:0000313" key="4">
    <source>
        <dbReference type="Proteomes" id="UP000287651"/>
    </source>
</evidence>
<dbReference type="InterPro" id="IPR011009">
    <property type="entry name" value="Kinase-like_dom_sf"/>
</dbReference>
<dbReference type="Gene3D" id="1.10.510.10">
    <property type="entry name" value="Transferase(Phosphotransferase) domain 1"/>
    <property type="match status" value="1"/>
</dbReference>
<reference evidence="3 4" key="1">
    <citation type="journal article" date="2014" name="Agronomy (Basel)">
        <title>A Draft Genome Sequence for Ensete ventricosum, the Drought-Tolerant Tree Against Hunger.</title>
        <authorList>
            <person name="Harrison J."/>
            <person name="Moore K.A."/>
            <person name="Paszkiewicz K."/>
            <person name="Jones T."/>
            <person name="Grant M."/>
            <person name="Ambacheew D."/>
            <person name="Muzemil S."/>
            <person name="Studholme D.J."/>
        </authorList>
    </citation>
    <scope>NUCLEOTIDE SEQUENCE [LARGE SCALE GENOMIC DNA]</scope>
</reference>
<dbReference type="GO" id="GO:0004672">
    <property type="term" value="F:protein kinase activity"/>
    <property type="evidence" value="ECO:0007669"/>
    <property type="project" value="InterPro"/>
</dbReference>
<dbReference type="EMBL" id="AMZH03001085">
    <property type="protein sequence ID" value="RRT80688.1"/>
    <property type="molecule type" value="Genomic_DNA"/>
</dbReference>
<proteinExistence type="predicted"/>
<dbReference type="InterPro" id="IPR001245">
    <property type="entry name" value="Ser-Thr/Tyr_kinase_cat_dom"/>
</dbReference>